<accession>A0A232F162</accession>
<keyword evidence="6" id="KW-1133">Transmembrane helix</keyword>
<dbReference type="EMBL" id="NNAY01001349">
    <property type="protein sequence ID" value="OXU24283.1"/>
    <property type="molecule type" value="Genomic_DNA"/>
</dbReference>
<dbReference type="GO" id="GO:0005886">
    <property type="term" value="C:plasma membrane"/>
    <property type="evidence" value="ECO:0007669"/>
    <property type="project" value="TreeGrafter"/>
</dbReference>
<dbReference type="STRING" id="543379.A0A232F162"/>
<comment type="similarity">
    <text evidence="2 12">Belongs to the amiloride-sensitive sodium channel (TC 1.A.6) family.</text>
</comment>
<dbReference type="PANTHER" id="PTHR11690">
    <property type="entry name" value="AMILORIDE-SENSITIVE SODIUM CHANNEL-RELATED"/>
    <property type="match status" value="1"/>
</dbReference>
<evidence type="ECO:0000256" key="11">
    <source>
        <dbReference type="ARBA" id="ARBA00023303"/>
    </source>
</evidence>
<keyword evidence="9" id="KW-0472">Membrane</keyword>
<evidence type="ECO:0000256" key="8">
    <source>
        <dbReference type="ARBA" id="ARBA00023065"/>
    </source>
</evidence>
<organism evidence="13 14">
    <name type="scientific">Trichomalopsis sarcophagae</name>
    <dbReference type="NCBI Taxonomy" id="543379"/>
    <lineage>
        <taxon>Eukaryota</taxon>
        <taxon>Metazoa</taxon>
        <taxon>Ecdysozoa</taxon>
        <taxon>Arthropoda</taxon>
        <taxon>Hexapoda</taxon>
        <taxon>Insecta</taxon>
        <taxon>Pterygota</taxon>
        <taxon>Neoptera</taxon>
        <taxon>Endopterygota</taxon>
        <taxon>Hymenoptera</taxon>
        <taxon>Apocrita</taxon>
        <taxon>Proctotrupomorpha</taxon>
        <taxon>Chalcidoidea</taxon>
        <taxon>Pteromalidae</taxon>
        <taxon>Pteromalinae</taxon>
        <taxon>Trichomalopsis</taxon>
    </lineage>
</organism>
<keyword evidence="11 12" id="KW-0407">Ion channel</keyword>
<keyword evidence="5 12" id="KW-0812">Transmembrane</keyword>
<dbReference type="InterPro" id="IPR001873">
    <property type="entry name" value="ENaC"/>
</dbReference>
<evidence type="ECO:0000256" key="12">
    <source>
        <dbReference type="RuleBase" id="RU000679"/>
    </source>
</evidence>
<dbReference type="Proteomes" id="UP000215335">
    <property type="component" value="Unassembled WGS sequence"/>
</dbReference>
<evidence type="ECO:0000256" key="4">
    <source>
        <dbReference type="ARBA" id="ARBA00022461"/>
    </source>
</evidence>
<keyword evidence="3 12" id="KW-0813">Transport</keyword>
<name>A0A232F162_9HYME</name>
<dbReference type="OrthoDB" id="5874059at2759"/>
<dbReference type="GO" id="GO:0015280">
    <property type="term" value="F:ligand-gated sodium channel activity"/>
    <property type="evidence" value="ECO:0007669"/>
    <property type="project" value="TreeGrafter"/>
</dbReference>
<evidence type="ECO:0000256" key="5">
    <source>
        <dbReference type="ARBA" id="ARBA00022692"/>
    </source>
</evidence>
<reference evidence="13 14" key="1">
    <citation type="journal article" date="2017" name="Curr. Biol.">
        <title>The Evolution of Venom by Co-option of Single-Copy Genes.</title>
        <authorList>
            <person name="Martinson E.O."/>
            <person name="Mrinalini"/>
            <person name="Kelkar Y.D."/>
            <person name="Chang C.H."/>
            <person name="Werren J.H."/>
        </authorList>
    </citation>
    <scope>NUCLEOTIDE SEQUENCE [LARGE SCALE GENOMIC DNA]</scope>
    <source>
        <strain evidence="13 14">Alberta</strain>
        <tissue evidence="13">Whole body</tissue>
    </source>
</reference>
<dbReference type="PANTHER" id="PTHR11690:SF300">
    <property type="entry name" value="PICKPOCKET PROTEIN 19"/>
    <property type="match status" value="1"/>
</dbReference>
<keyword evidence="4 12" id="KW-0894">Sodium channel</keyword>
<evidence type="ECO:0000313" key="13">
    <source>
        <dbReference type="EMBL" id="OXU24283.1"/>
    </source>
</evidence>
<comment type="caution">
    <text evidence="13">The sequence shown here is derived from an EMBL/GenBank/DDBJ whole genome shotgun (WGS) entry which is preliminary data.</text>
</comment>
<keyword evidence="10 12" id="KW-0739">Sodium transport</keyword>
<evidence type="ECO:0000313" key="14">
    <source>
        <dbReference type="Proteomes" id="UP000215335"/>
    </source>
</evidence>
<feature type="non-terminal residue" evidence="13">
    <location>
        <position position="515"/>
    </location>
</feature>
<evidence type="ECO:0000256" key="2">
    <source>
        <dbReference type="ARBA" id="ARBA00007193"/>
    </source>
</evidence>
<gene>
    <name evidence="13" type="ORF">TSAR_000478</name>
</gene>
<keyword evidence="7" id="KW-0915">Sodium</keyword>
<evidence type="ECO:0000256" key="9">
    <source>
        <dbReference type="ARBA" id="ARBA00023136"/>
    </source>
</evidence>
<sequence>MEVFKLVPQLTLPLGNPDDLIEVWKARCEYSSFAEQIKLQMKATATPIDSLHTQKLIVISPLTFCSHFYVKKNALWHFPTDAPKTDDEFKSRFKRPDVKKKKKIRKLPKRLENPVEMWKYFISHTSLHGLKYSQDENLYRIERVIWVLLFIAGAYSTVRVIFELYGNFQAKQTNIFIDDLNHDIFHISFPSVTICPSSRVDWEEATKIASTLIPATNKKATNIFFEILANMSNVKIANLDRLNVSINDDELEYLARINISDILFKVLPKCEKIIFNCSWSYATVNCCEIFEVQRTGYGFCYTFNSLTSVGKLPEEPRKAHAYGVRSGLRFVTQNNFQYPPRQSNNGSESDNKINSLFMISHPKAMFPTKGRYVAFGRRYNVDLKFTTAISSNEVLELENDENPPCKHENGSYQFVNCLSTCKRNYIQKLCGCTPSFFFPMAEEISEVHFSLAGEQPHVIKTMCNCPPECEYCNYDDYVIGIPYYKPDAIMLDVHYDGPTGVRYKRVIQVSRLDMM</sequence>
<evidence type="ECO:0000256" key="10">
    <source>
        <dbReference type="ARBA" id="ARBA00023201"/>
    </source>
</evidence>
<keyword evidence="14" id="KW-1185">Reference proteome</keyword>
<protein>
    <recommendedName>
        <fullName evidence="15">Sodium channel protein Nach</fullName>
    </recommendedName>
</protein>
<dbReference type="Pfam" id="PF00858">
    <property type="entry name" value="ASC"/>
    <property type="match status" value="1"/>
</dbReference>
<keyword evidence="8 12" id="KW-0406">Ion transport</keyword>
<evidence type="ECO:0000256" key="1">
    <source>
        <dbReference type="ARBA" id="ARBA00004141"/>
    </source>
</evidence>
<evidence type="ECO:0000256" key="7">
    <source>
        <dbReference type="ARBA" id="ARBA00023053"/>
    </source>
</evidence>
<evidence type="ECO:0000256" key="6">
    <source>
        <dbReference type="ARBA" id="ARBA00022989"/>
    </source>
</evidence>
<evidence type="ECO:0008006" key="15">
    <source>
        <dbReference type="Google" id="ProtNLM"/>
    </source>
</evidence>
<comment type="subcellular location">
    <subcellularLocation>
        <location evidence="1">Membrane</location>
        <topology evidence="1">Multi-pass membrane protein</topology>
    </subcellularLocation>
</comment>
<proteinExistence type="inferred from homology"/>
<dbReference type="AlphaFoldDB" id="A0A232F162"/>
<dbReference type="Gene3D" id="2.60.470.10">
    <property type="entry name" value="Acid-sensing ion channels like domains"/>
    <property type="match status" value="1"/>
</dbReference>
<evidence type="ECO:0000256" key="3">
    <source>
        <dbReference type="ARBA" id="ARBA00022448"/>
    </source>
</evidence>